<evidence type="ECO:0000313" key="4">
    <source>
        <dbReference type="Proteomes" id="UP000799118"/>
    </source>
</evidence>
<name>A0A6A4HLI7_9AGAR</name>
<protein>
    <recommendedName>
        <fullName evidence="2">Ubiquitin carboxyl-terminal hydrolase 7 ICP0-binding domain-containing protein</fullName>
    </recommendedName>
</protein>
<dbReference type="AlphaFoldDB" id="A0A6A4HLI7"/>
<dbReference type="Proteomes" id="UP000799118">
    <property type="component" value="Unassembled WGS sequence"/>
</dbReference>
<reference evidence="3" key="1">
    <citation type="journal article" date="2019" name="Environ. Microbiol.">
        <title>Fungal ecological strategies reflected in gene transcription - a case study of two litter decomposers.</title>
        <authorList>
            <person name="Barbi F."/>
            <person name="Kohler A."/>
            <person name="Barry K."/>
            <person name="Baskaran P."/>
            <person name="Daum C."/>
            <person name="Fauchery L."/>
            <person name="Ihrmark K."/>
            <person name="Kuo A."/>
            <person name="LaButti K."/>
            <person name="Lipzen A."/>
            <person name="Morin E."/>
            <person name="Grigoriev I.V."/>
            <person name="Henrissat B."/>
            <person name="Lindahl B."/>
            <person name="Martin F."/>
        </authorList>
    </citation>
    <scope>NUCLEOTIDE SEQUENCE</scope>
    <source>
        <strain evidence="3">JB14</strain>
    </source>
</reference>
<proteinExistence type="predicted"/>
<keyword evidence="1" id="KW-0833">Ubl conjugation pathway</keyword>
<accession>A0A6A4HLI7</accession>
<dbReference type="Pfam" id="PF12436">
    <property type="entry name" value="USP7_ICP0_bdg"/>
    <property type="match status" value="1"/>
</dbReference>
<dbReference type="InterPro" id="IPR024729">
    <property type="entry name" value="USP7_ICP0-binding_dom"/>
</dbReference>
<organism evidence="3 4">
    <name type="scientific">Gymnopus androsaceus JB14</name>
    <dbReference type="NCBI Taxonomy" id="1447944"/>
    <lineage>
        <taxon>Eukaryota</taxon>
        <taxon>Fungi</taxon>
        <taxon>Dikarya</taxon>
        <taxon>Basidiomycota</taxon>
        <taxon>Agaricomycotina</taxon>
        <taxon>Agaricomycetes</taxon>
        <taxon>Agaricomycetidae</taxon>
        <taxon>Agaricales</taxon>
        <taxon>Marasmiineae</taxon>
        <taxon>Omphalotaceae</taxon>
        <taxon>Gymnopus</taxon>
    </lineage>
</organism>
<dbReference type="EMBL" id="ML769471">
    <property type="protein sequence ID" value="KAE9399319.1"/>
    <property type="molecule type" value="Genomic_DNA"/>
</dbReference>
<sequence length="162" mass="18783">MFYKMHTCLQNPLAQHFNYPESQIRLWVLVNRQNKTVRPDTAIPATPTIRNNMAARQNNLRLYLDVIPDLARPELLNQSIMVFLKHFDTSKQTQPGVGKVYIFIQNRSMIISRPKFEDPYHDHPDFSLMLIKAGEYLGHNPIELRLTTTHSNNGNAKSVLKL</sequence>
<evidence type="ECO:0000259" key="2">
    <source>
        <dbReference type="Pfam" id="PF12436"/>
    </source>
</evidence>
<evidence type="ECO:0000313" key="3">
    <source>
        <dbReference type="EMBL" id="KAE9399319.1"/>
    </source>
</evidence>
<evidence type="ECO:0000256" key="1">
    <source>
        <dbReference type="ARBA" id="ARBA00022786"/>
    </source>
</evidence>
<dbReference type="OrthoDB" id="289038at2759"/>
<keyword evidence="4" id="KW-1185">Reference proteome</keyword>
<feature type="domain" description="Ubiquitin carboxyl-terminal hydrolase 7 ICP0-binding" evidence="2">
    <location>
        <begin position="24"/>
        <end position="106"/>
    </location>
</feature>
<dbReference type="GO" id="GO:0140096">
    <property type="term" value="F:catalytic activity, acting on a protein"/>
    <property type="evidence" value="ECO:0007669"/>
    <property type="project" value="UniProtKB-ARBA"/>
</dbReference>
<gene>
    <name evidence="3" type="ORF">BT96DRAFT_1103041</name>
</gene>